<protein>
    <recommendedName>
        <fullName evidence="10">Alpha-1,3-glucosyltransferase</fullName>
        <ecNumber evidence="10">2.4.1.-</ecNumber>
    </recommendedName>
</protein>
<feature type="transmembrane region" description="Helical" evidence="10">
    <location>
        <begin position="232"/>
        <end position="250"/>
    </location>
</feature>
<dbReference type="PANTHER" id="PTHR12413">
    <property type="entry name" value="DOLICHYL GLYCOSYLTRANSFERASE"/>
    <property type="match status" value="1"/>
</dbReference>
<evidence type="ECO:0000256" key="9">
    <source>
        <dbReference type="ARBA" id="ARBA00023136"/>
    </source>
</evidence>
<feature type="transmembrane region" description="Helical" evidence="10">
    <location>
        <begin position="64"/>
        <end position="81"/>
    </location>
</feature>
<feature type="transmembrane region" description="Helical" evidence="10">
    <location>
        <begin position="271"/>
        <end position="289"/>
    </location>
</feature>
<keyword evidence="8 10" id="KW-1133">Transmembrane helix</keyword>
<proteinExistence type="inferred from homology"/>
<dbReference type="AlphaFoldDB" id="A0A7S0F5R9"/>
<keyword evidence="6 10" id="KW-0812">Transmembrane</keyword>
<evidence type="ECO:0000256" key="5">
    <source>
        <dbReference type="ARBA" id="ARBA00022679"/>
    </source>
</evidence>
<keyword evidence="5 10" id="KW-0808">Transferase</keyword>
<dbReference type="UniPathway" id="UPA00378"/>
<dbReference type="EC" id="2.4.1.-" evidence="10"/>
<dbReference type="InterPro" id="IPR004856">
    <property type="entry name" value="Glyco_trans_ALG6/ALG8"/>
</dbReference>
<evidence type="ECO:0000256" key="1">
    <source>
        <dbReference type="ARBA" id="ARBA00004477"/>
    </source>
</evidence>
<organism evidence="12">
    <name type="scientific">Craspedostauros australis</name>
    <dbReference type="NCBI Taxonomy" id="1486917"/>
    <lineage>
        <taxon>Eukaryota</taxon>
        <taxon>Sar</taxon>
        <taxon>Stramenopiles</taxon>
        <taxon>Ochrophyta</taxon>
        <taxon>Bacillariophyta</taxon>
        <taxon>Bacillariophyceae</taxon>
        <taxon>Bacillariophycidae</taxon>
        <taxon>Naviculales</taxon>
        <taxon>Naviculaceae</taxon>
        <taxon>Craspedostauros</taxon>
    </lineage>
</organism>
<comment type="pathway">
    <text evidence="2 10">Protein modification; protein glycosylation.</text>
</comment>
<evidence type="ECO:0000256" key="8">
    <source>
        <dbReference type="ARBA" id="ARBA00022989"/>
    </source>
</evidence>
<evidence type="ECO:0000256" key="4">
    <source>
        <dbReference type="ARBA" id="ARBA00022676"/>
    </source>
</evidence>
<feature type="transmembrane region" description="Helical" evidence="10">
    <location>
        <begin position="403"/>
        <end position="425"/>
    </location>
</feature>
<reference evidence="12" key="1">
    <citation type="submission" date="2021-01" db="EMBL/GenBank/DDBJ databases">
        <authorList>
            <person name="Corre E."/>
            <person name="Pelletier E."/>
            <person name="Niang G."/>
            <person name="Scheremetjew M."/>
            <person name="Finn R."/>
            <person name="Kale V."/>
            <person name="Holt S."/>
            <person name="Cochrane G."/>
            <person name="Meng A."/>
            <person name="Brown T."/>
            <person name="Cohen L."/>
        </authorList>
    </citation>
    <scope>NUCLEOTIDE SEQUENCE</scope>
    <source>
        <strain evidence="12">CCMP3328</strain>
    </source>
</reference>
<gene>
    <name evidence="12" type="ORF">CAUS1442_LOCUS13291</name>
</gene>
<keyword evidence="7 10" id="KW-0256">Endoplasmic reticulum</keyword>
<comment type="caution">
    <text evidence="10">Lacks conserved residue(s) required for the propagation of feature annotation.</text>
</comment>
<sequence length="436" mass="49569">MRATVLVLDLIIYGYALWISLDRHRHGYRGEYGEQQHQKHHPRHHAQQQQKENQERWQTRLTSTSMWLLLLALVQPAIVLIDHGHFQYNTVALGWSLMAFHFMTKGNFRQCVVGAFFFCLALNFKQMTLYYAPVVFAYLLGRCFADTTRFTVRFASLGITVITTFLVMWLPFLINGPSHVQTSVPERAVQILTRIFPFQRGLFESKVANLWCALSTKPFSIRERIAAEMQPLLALGLTTVLMLPSCVALFRMGAAKTTSDLQRQRKDATSLLWGATSCSLAFFLASFQVHEKSILMALAPASLLMDLDASFVQFLSVACAWSLWPLLQVDRLEVAYVCTVLIYICVVWMYHQQQDGAASEMQRSFFSSFFRSIPILAYIGMLGLHAMQLCVEAPQGLPDLYPVLWSIAGCGLFLVAWLCTLWHLFTKQAAAKQKVS</sequence>
<dbReference type="Pfam" id="PF03155">
    <property type="entry name" value="Alg6_Alg8"/>
    <property type="match status" value="1"/>
</dbReference>
<evidence type="ECO:0000256" key="3">
    <source>
        <dbReference type="ARBA" id="ARBA00008715"/>
    </source>
</evidence>
<dbReference type="EMBL" id="HBEF01021476">
    <property type="protein sequence ID" value="CAD8341156.1"/>
    <property type="molecule type" value="Transcribed_RNA"/>
</dbReference>
<feature type="transmembrane region" description="Helical" evidence="10">
    <location>
        <begin position="152"/>
        <end position="174"/>
    </location>
</feature>
<dbReference type="GO" id="GO:0042281">
    <property type="term" value="F:dolichyl pyrophosphate Man9GlcNAc2 alpha-1,3-glucosyltransferase activity"/>
    <property type="evidence" value="ECO:0007669"/>
    <property type="project" value="TreeGrafter"/>
</dbReference>
<evidence type="ECO:0000313" key="12">
    <source>
        <dbReference type="EMBL" id="CAD8341156.1"/>
    </source>
</evidence>
<feature type="transmembrane region" description="Helical" evidence="10">
    <location>
        <begin position="309"/>
        <end position="327"/>
    </location>
</feature>
<feature type="region of interest" description="Disordered" evidence="11">
    <location>
        <begin position="33"/>
        <end position="53"/>
    </location>
</feature>
<feature type="transmembrane region" description="Helical" evidence="10">
    <location>
        <begin position="334"/>
        <end position="351"/>
    </location>
</feature>
<dbReference type="PANTHER" id="PTHR12413:SF1">
    <property type="entry name" value="DOLICHYL PYROPHOSPHATE MAN9GLCNAC2 ALPHA-1,3-GLUCOSYLTRANSFERASE"/>
    <property type="match status" value="1"/>
</dbReference>
<name>A0A7S0F5R9_9STRA</name>
<evidence type="ECO:0000256" key="7">
    <source>
        <dbReference type="ARBA" id="ARBA00022824"/>
    </source>
</evidence>
<evidence type="ECO:0000256" key="11">
    <source>
        <dbReference type="SAM" id="MobiDB-lite"/>
    </source>
</evidence>
<evidence type="ECO:0000256" key="6">
    <source>
        <dbReference type="ARBA" id="ARBA00022692"/>
    </source>
</evidence>
<dbReference type="GO" id="GO:0005789">
    <property type="term" value="C:endoplasmic reticulum membrane"/>
    <property type="evidence" value="ECO:0007669"/>
    <property type="project" value="UniProtKB-SubCell"/>
</dbReference>
<comment type="similarity">
    <text evidence="3 10">Belongs to the ALG6/ALG8 glucosyltransferase family.</text>
</comment>
<comment type="subcellular location">
    <subcellularLocation>
        <location evidence="1 10">Endoplasmic reticulum membrane</location>
        <topology evidence="1 10">Multi-pass membrane protein</topology>
    </subcellularLocation>
</comment>
<evidence type="ECO:0000256" key="10">
    <source>
        <dbReference type="RuleBase" id="RU363110"/>
    </source>
</evidence>
<keyword evidence="9 10" id="KW-0472">Membrane</keyword>
<accession>A0A7S0F5R9</accession>
<evidence type="ECO:0000256" key="2">
    <source>
        <dbReference type="ARBA" id="ARBA00004922"/>
    </source>
</evidence>
<keyword evidence="4 10" id="KW-0328">Glycosyltransferase</keyword>